<evidence type="ECO:0000313" key="2">
    <source>
        <dbReference type="EMBL" id="KAL1599940.1"/>
    </source>
</evidence>
<evidence type="ECO:0000313" key="3">
    <source>
        <dbReference type="Proteomes" id="UP001521222"/>
    </source>
</evidence>
<evidence type="ECO:0000256" key="1">
    <source>
        <dbReference type="SAM" id="MobiDB-lite"/>
    </source>
</evidence>
<feature type="compositionally biased region" description="Polar residues" evidence="1">
    <location>
        <begin position="97"/>
        <end position="114"/>
    </location>
</feature>
<dbReference type="EMBL" id="JAKIXB020000019">
    <property type="protein sequence ID" value="KAL1599940.1"/>
    <property type="molecule type" value="Genomic_DNA"/>
</dbReference>
<organism evidence="2 3">
    <name type="scientific">Nothophoma quercina</name>
    <dbReference type="NCBI Taxonomy" id="749835"/>
    <lineage>
        <taxon>Eukaryota</taxon>
        <taxon>Fungi</taxon>
        <taxon>Dikarya</taxon>
        <taxon>Ascomycota</taxon>
        <taxon>Pezizomycotina</taxon>
        <taxon>Dothideomycetes</taxon>
        <taxon>Pleosporomycetidae</taxon>
        <taxon>Pleosporales</taxon>
        <taxon>Pleosporineae</taxon>
        <taxon>Didymellaceae</taxon>
        <taxon>Nothophoma</taxon>
    </lineage>
</organism>
<protein>
    <submittedName>
        <fullName evidence="2">Uncharacterized protein</fullName>
    </submittedName>
</protein>
<accession>A0ABR3R678</accession>
<keyword evidence="3" id="KW-1185">Reference proteome</keyword>
<feature type="compositionally biased region" description="Basic and acidic residues" evidence="1">
    <location>
        <begin position="116"/>
        <end position="126"/>
    </location>
</feature>
<feature type="region of interest" description="Disordered" evidence="1">
    <location>
        <begin position="96"/>
        <end position="135"/>
    </location>
</feature>
<name>A0ABR3R678_9PLEO</name>
<sequence length="163" mass="17550">MSSTANTQTRQSILSSFVAQAKAHHEGMNQAYSAYYGSATSTPATSTPASLETSRNNSVVAGMVEVPKSKTNAAKLWTAIKNHHDEMNAAYTAFYSPGNSRATSPHGSVSSTPRASIEEPRSEDAAPKQPTNLSKHWKQLKTKVVEHHRSVNAAYRSAYGQGL</sequence>
<proteinExistence type="predicted"/>
<gene>
    <name evidence="2" type="ORF">SLS59_006013</name>
</gene>
<reference evidence="2 3" key="1">
    <citation type="submission" date="2024-02" db="EMBL/GenBank/DDBJ databases">
        <title>De novo assembly and annotation of 12 fungi associated with fruit tree decline syndrome in Ontario, Canada.</title>
        <authorList>
            <person name="Sulman M."/>
            <person name="Ellouze W."/>
            <person name="Ilyukhin E."/>
        </authorList>
    </citation>
    <scope>NUCLEOTIDE SEQUENCE [LARGE SCALE GENOMIC DNA]</scope>
    <source>
        <strain evidence="2 3">M97-236</strain>
    </source>
</reference>
<dbReference type="Proteomes" id="UP001521222">
    <property type="component" value="Unassembled WGS sequence"/>
</dbReference>
<comment type="caution">
    <text evidence="2">The sequence shown here is derived from an EMBL/GenBank/DDBJ whole genome shotgun (WGS) entry which is preliminary data.</text>
</comment>